<sequence length="93" mass="10374">GGVGSLRVLWKVCISTGSTEKCGEGDYNAESVFPVSFAPTCTRHFLLDEFEPDSSFSPCSSLFSLWVHSWWLPVAGKFFANQRACDLRFETQT</sequence>
<feature type="non-terminal residue" evidence="1">
    <location>
        <position position="93"/>
    </location>
</feature>
<dbReference type="EMBL" id="JACEGQ020000179">
    <property type="protein sequence ID" value="KAH8479492.1"/>
    <property type="molecule type" value="Genomic_DNA"/>
</dbReference>
<evidence type="ECO:0000313" key="2">
    <source>
        <dbReference type="Proteomes" id="UP000807159"/>
    </source>
</evidence>
<keyword evidence="2" id="KW-1185">Reference proteome</keyword>
<comment type="caution">
    <text evidence="1">The sequence shown here is derived from an EMBL/GenBank/DDBJ whole genome shotgun (WGS) entry which is preliminary data.</text>
</comment>
<accession>A0A8T2WGD5</accession>
<feature type="non-terminal residue" evidence="1">
    <location>
        <position position="1"/>
    </location>
</feature>
<dbReference type="Proteomes" id="UP000807159">
    <property type="component" value="Unassembled WGS sequence"/>
</dbReference>
<reference evidence="1" key="1">
    <citation type="journal article" date="2021" name="J. Hered.">
        <title>Genome Assembly of Salicaceae Populus deltoides (Eastern Cottonwood) I-69 Based on Nanopore Sequencing and Hi-C Technologies.</title>
        <authorList>
            <person name="Bai S."/>
            <person name="Wu H."/>
            <person name="Zhang J."/>
            <person name="Pan Z."/>
            <person name="Zhao W."/>
            <person name="Li Z."/>
            <person name="Tong C."/>
        </authorList>
    </citation>
    <scope>NUCLEOTIDE SEQUENCE</scope>
    <source>
        <tissue evidence="1">Leaf</tissue>
    </source>
</reference>
<protein>
    <submittedName>
        <fullName evidence="1">Uncharacterized protein</fullName>
    </submittedName>
</protein>
<proteinExistence type="predicted"/>
<evidence type="ECO:0000313" key="1">
    <source>
        <dbReference type="EMBL" id="KAH8479492.1"/>
    </source>
</evidence>
<organism evidence="1 2">
    <name type="scientific">Populus deltoides</name>
    <name type="common">Eastern poplar</name>
    <name type="synonym">Eastern cottonwood</name>
    <dbReference type="NCBI Taxonomy" id="3696"/>
    <lineage>
        <taxon>Eukaryota</taxon>
        <taxon>Viridiplantae</taxon>
        <taxon>Streptophyta</taxon>
        <taxon>Embryophyta</taxon>
        <taxon>Tracheophyta</taxon>
        <taxon>Spermatophyta</taxon>
        <taxon>Magnoliopsida</taxon>
        <taxon>eudicotyledons</taxon>
        <taxon>Gunneridae</taxon>
        <taxon>Pentapetalae</taxon>
        <taxon>rosids</taxon>
        <taxon>fabids</taxon>
        <taxon>Malpighiales</taxon>
        <taxon>Salicaceae</taxon>
        <taxon>Saliceae</taxon>
        <taxon>Populus</taxon>
    </lineage>
</organism>
<name>A0A8T2WGD5_POPDE</name>
<gene>
    <name evidence="1" type="ORF">H0E87_031595</name>
</gene>
<dbReference type="AlphaFoldDB" id="A0A8T2WGD5"/>